<sequence>MLHLIRKARDLDKDFFPNLFVFHSQKTEILVAQRGQMFVFDAIFPELFGQIFRFAANAGQQGSDWVEEIRCPNEFVLVTGFFLVVQNTVRFVHFCCWLKRINV</sequence>
<evidence type="ECO:0000313" key="1">
    <source>
        <dbReference type="EMBL" id="CAG6570382.1"/>
    </source>
</evidence>
<dbReference type="EMBL" id="HBUE01092003">
    <property type="protein sequence ID" value="CAG6482012.1"/>
    <property type="molecule type" value="Transcribed_RNA"/>
</dbReference>
<dbReference type="EMBL" id="HBUE01178184">
    <property type="protein sequence ID" value="CAG6518835.1"/>
    <property type="molecule type" value="Transcribed_RNA"/>
</dbReference>
<proteinExistence type="predicted"/>
<accession>A0A8D8NM64</accession>
<reference evidence="1" key="1">
    <citation type="submission" date="2021-05" db="EMBL/GenBank/DDBJ databases">
        <authorList>
            <person name="Alioto T."/>
            <person name="Alioto T."/>
            <person name="Gomez Garrido J."/>
        </authorList>
    </citation>
    <scope>NUCLEOTIDE SEQUENCE</scope>
</reference>
<dbReference type="EMBL" id="HBUE01283746">
    <property type="protein sequence ID" value="CAG6570382.1"/>
    <property type="molecule type" value="Transcribed_RNA"/>
</dbReference>
<name>A0A8D8NM64_CULPI</name>
<organism evidence="1">
    <name type="scientific">Culex pipiens</name>
    <name type="common">House mosquito</name>
    <dbReference type="NCBI Taxonomy" id="7175"/>
    <lineage>
        <taxon>Eukaryota</taxon>
        <taxon>Metazoa</taxon>
        <taxon>Ecdysozoa</taxon>
        <taxon>Arthropoda</taxon>
        <taxon>Hexapoda</taxon>
        <taxon>Insecta</taxon>
        <taxon>Pterygota</taxon>
        <taxon>Neoptera</taxon>
        <taxon>Endopterygota</taxon>
        <taxon>Diptera</taxon>
        <taxon>Nematocera</taxon>
        <taxon>Culicoidea</taxon>
        <taxon>Culicidae</taxon>
        <taxon>Culicinae</taxon>
        <taxon>Culicini</taxon>
        <taxon>Culex</taxon>
        <taxon>Culex</taxon>
    </lineage>
</organism>
<dbReference type="AlphaFoldDB" id="A0A8D8NM64"/>
<protein>
    <submittedName>
        <fullName evidence="1">(northern house mosquito) hypothetical protein</fullName>
    </submittedName>
</protein>